<dbReference type="GO" id="GO:0046983">
    <property type="term" value="F:protein dimerization activity"/>
    <property type="evidence" value="ECO:0007669"/>
    <property type="project" value="InterPro"/>
</dbReference>
<keyword evidence="2" id="KW-0808">Transferase</keyword>
<dbReference type="InterPro" id="IPR029063">
    <property type="entry name" value="SAM-dependent_MTases_sf"/>
</dbReference>
<evidence type="ECO:0000313" key="6">
    <source>
        <dbReference type="EMBL" id="GJE98528.1"/>
    </source>
</evidence>
<dbReference type="GO" id="GO:0032259">
    <property type="term" value="P:methylation"/>
    <property type="evidence" value="ECO:0007669"/>
    <property type="project" value="UniProtKB-KW"/>
</dbReference>
<evidence type="ECO:0000259" key="4">
    <source>
        <dbReference type="Pfam" id="PF00891"/>
    </source>
</evidence>
<accession>A0A9P3GP62</accession>
<dbReference type="Pfam" id="PF08100">
    <property type="entry name" value="Dimerisation"/>
    <property type="match status" value="1"/>
</dbReference>
<keyword evidence="7" id="KW-1185">Reference proteome</keyword>
<dbReference type="Gene3D" id="3.40.50.150">
    <property type="entry name" value="Vaccinia Virus protein VP39"/>
    <property type="match status" value="1"/>
</dbReference>
<dbReference type="InterPro" id="IPR012967">
    <property type="entry name" value="COMT_dimerisation"/>
</dbReference>
<feature type="domain" description="O-methyltransferase dimerisation" evidence="5">
    <location>
        <begin position="86"/>
        <end position="161"/>
    </location>
</feature>
<proteinExistence type="predicted"/>
<dbReference type="PROSITE" id="PS51683">
    <property type="entry name" value="SAM_OMT_II"/>
    <property type="match status" value="1"/>
</dbReference>
<dbReference type="PANTHER" id="PTHR43712:SF2">
    <property type="entry name" value="O-METHYLTRANSFERASE CICE"/>
    <property type="match status" value="1"/>
</dbReference>
<dbReference type="SUPFAM" id="SSF53335">
    <property type="entry name" value="S-adenosyl-L-methionine-dependent methyltransferases"/>
    <property type="match status" value="1"/>
</dbReference>
<dbReference type="InterPro" id="IPR001077">
    <property type="entry name" value="COMT_C"/>
</dbReference>
<evidence type="ECO:0000256" key="1">
    <source>
        <dbReference type="ARBA" id="ARBA00022603"/>
    </source>
</evidence>
<dbReference type="SUPFAM" id="SSF46785">
    <property type="entry name" value="Winged helix' DNA-binding domain"/>
    <property type="match status" value="1"/>
</dbReference>
<gene>
    <name evidence="6" type="ORF">PsYK624_147600</name>
</gene>
<dbReference type="PANTHER" id="PTHR43712">
    <property type="entry name" value="PUTATIVE (AFU_ORTHOLOGUE AFUA_4G14580)-RELATED"/>
    <property type="match status" value="1"/>
</dbReference>
<dbReference type="OrthoDB" id="2410195at2759"/>
<dbReference type="Gene3D" id="1.10.10.10">
    <property type="entry name" value="Winged helix-like DNA-binding domain superfamily/Winged helix DNA-binding domain"/>
    <property type="match status" value="1"/>
</dbReference>
<dbReference type="Pfam" id="PF00891">
    <property type="entry name" value="Methyltransf_2"/>
    <property type="match status" value="1"/>
</dbReference>
<comment type="caution">
    <text evidence="6">The sequence shown here is derived from an EMBL/GenBank/DDBJ whole genome shotgun (WGS) entry which is preliminary data.</text>
</comment>
<dbReference type="InterPro" id="IPR016461">
    <property type="entry name" value="COMT-like"/>
</dbReference>
<reference evidence="6 7" key="1">
    <citation type="submission" date="2021-08" db="EMBL/GenBank/DDBJ databases">
        <title>Draft Genome Sequence of Phanerochaete sordida strain YK-624.</title>
        <authorList>
            <person name="Mori T."/>
            <person name="Dohra H."/>
            <person name="Suzuki T."/>
            <person name="Kawagishi H."/>
            <person name="Hirai H."/>
        </authorList>
    </citation>
    <scope>NUCLEOTIDE SEQUENCE [LARGE SCALE GENOMIC DNA]</scope>
    <source>
        <strain evidence="6 7">YK-624</strain>
    </source>
</reference>
<dbReference type="AlphaFoldDB" id="A0A9P3GP62"/>
<dbReference type="GO" id="GO:0008171">
    <property type="term" value="F:O-methyltransferase activity"/>
    <property type="evidence" value="ECO:0007669"/>
    <property type="project" value="InterPro"/>
</dbReference>
<keyword evidence="3" id="KW-0949">S-adenosyl-L-methionine</keyword>
<organism evidence="6 7">
    <name type="scientific">Phanerochaete sordida</name>
    <dbReference type="NCBI Taxonomy" id="48140"/>
    <lineage>
        <taxon>Eukaryota</taxon>
        <taxon>Fungi</taxon>
        <taxon>Dikarya</taxon>
        <taxon>Basidiomycota</taxon>
        <taxon>Agaricomycotina</taxon>
        <taxon>Agaricomycetes</taxon>
        <taxon>Polyporales</taxon>
        <taxon>Phanerochaetaceae</taxon>
        <taxon>Phanerochaete</taxon>
    </lineage>
</organism>
<keyword evidence="1" id="KW-0489">Methyltransferase</keyword>
<feature type="domain" description="O-methyltransferase C-terminal" evidence="4">
    <location>
        <begin position="215"/>
        <end position="403"/>
    </location>
</feature>
<dbReference type="Proteomes" id="UP000703269">
    <property type="component" value="Unassembled WGS sequence"/>
</dbReference>
<evidence type="ECO:0000259" key="5">
    <source>
        <dbReference type="Pfam" id="PF08100"/>
    </source>
</evidence>
<evidence type="ECO:0000256" key="2">
    <source>
        <dbReference type="ARBA" id="ARBA00022679"/>
    </source>
</evidence>
<protein>
    <submittedName>
        <fullName evidence="6">O-methyltransferase-like protein</fullName>
    </submittedName>
</protein>
<dbReference type="InterPro" id="IPR036388">
    <property type="entry name" value="WH-like_DNA-bd_sf"/>
</dbReference>
<dbReference type="EMBL" id="BPQB01000089">
    <property type="protein sequence ID" value="GJE98528.1"/>
    <property type="molecule type" value="Genomic_DNA"/>
</dbReference>
<name>A0A9P3GP62_9APHY</name>
<evidence type="ECO:0000313" key="7">
    <source>
        <dbReference type="Proteomes" id="UP000703269"/>
    </source>
</evidence>
<dbReference type="InterPro" id="IPR036390">
    <property type="entry name" value="WH_DNA-bd_sf"/>
</dbReference>
<sequence length="484" mass="52684">MATQFDTGVGELRALVDILRTTVDKLDATMASRGQTYPSLDTAYSADSEAPRNAPDVLALCDVLVSAAGQLAAAARPTPTSSLLTALQFQTSACIRAVIRTHVAEILREAGPQGLHISQIAQPSGVEPSKLARVLRLLATNHIFKEVAPDVFAHNRISSILDTGKSVSEIMKDPEAKHDGSSGMPALFEQLSDYSMKAASYMPETLLDPTTIVTGKTAFNRAYNTELSSFDWLKQPENAYIHRRFNMAMEGTAKMAIPWEVFDGFDWQSLPEKSLVVDVGGGVGSQTLTLAKKFSHLSFVVQDTEATQPNAVKYWAARFPEAISSGRVQYQVHNFFDPQPISSPAVYFMKNVLHDWSDNHCISILRHLRDSAGPETKLVIQENVMEYACEDSPLTNQGVSVSSATQAHPAPLLPNAGQAALFTYYIDFVMMNTHGGIERTLPHFCELLADSGWKAISLYKGPPGGRGKIIAVPQRVGVQVASAF</sequence>
<evidence type="ECO:0000256" key="3">
    <source>
        <dbReference type="ARBA" id="ARBA00022691"/>
    </source>
</evidence>